<gene>
    <name evidence="1" type="ORF">ACFSUQ_09570</name>
</gene>
<accession>A0ABW5RLF4</accession>
<evidence type="ECO:0000313" key="2">
    <source>
        <dbReference type="Proteomes" id="UP001597453"/>
    </source>
</evidence>
<dbReference type="EMBL" id="JBHUNF010000010">
    <property type="protein sequence ID" value="MFD2675536.1"/>
    <property type="molecule type" value="Genomic_DNA"/>
</dbReference>
<dbReference type="Proteomes" id="UP001597453">
    <property type="component" value="Unassembled WGS sequence"/>
</dbReference>
<dbReference type="RefSeq" id="WP_066059470.1">
    <property type="nucleotide sequence ID" value="NZ_JBHUNF010000010.1"/>
</dbReference>
<protein>
    <recommendedName>
        <fullName evidence="3">Alpha/beta hydrolase</fullName>
    </recommendedName>
</protein>
<keyword evidence="2" id="KW-1185">Reference proteome</keyword>
<proteinExistence type="predicted"/>
<name>A0ABW5RLF4_9MICO</name>
<reference evidence="2" key="1">
    <citation type="journal article" date="2019" name="Int. J. Syst. Evol. Microbiol.">
        <title>The Global Catalogue of Microorganisms (GCM) 10K type strain sequencing project: providing services to taxonomists for standard genome sequencing and annotation.</title>
        <authorList>
            <consortium name="The Broad Institute Genomics Platform"/>
            <consortium name="The Broad Institute Genome Sequencing Center for Infectious Disease"/>
            <person name="Wu L."/>
            <person name="Ma J."/>
        </authorList>
    </citation>
    <scope>NUCLEOTIDE SEQUENCE [LARGE SCALE GENOMIC DNA]</scope>
    <source>
        <strain evidence="2">TISTR 1511</strain>
    </source>
</reference>
<evidence type="ECO:0008006" key="3">
    <source>
        <dbReference type="Google" id="ProtNLM"/>
    </source>
</evidence>
<sequence>MTSWADLRNWAQGPFTQAYGEAKHLQEKAQQAGDDIRSARVGIESVGEVAERLRLILAGFEADADVAESALTLAMRALNEAEESVEQISMEVAATDGRAQSNYLEISDYGHVRIQPWVVESWESIPSADRLPEVYMDHPYQIAEEYRHELQATVDRIMQSAIEARNALAAGVAAAQVGLTRGETIAEAVGSSRADISRSDVEGWGEMTPAQVRANWDALSKDQQDQILARYPELIGNLAGIPFAIRKLANDKNMQAYIDKVNREHPDLEGEIERLKEEMNAPGSVQEERAGITITTDEEEARLAELEYLLASRNAAESLLDGGGAIKFDPENDSVIAISGELIDSPDKIITYVPGTGTDMSSFSGSITDMPEDVIERLADQDRSAVAFTVKDGPWSTWGGEGSNSSPEEMRERGEKVADFQRLVQIEDYGGDPETVAIGHSAGMTKVSAAEMGGMVTDESISLAGSYVYDEWRATPGAEYTHIQYKNDAINAVDIFGKKTPHNQDVFEKTYVQPEVNNNGIDGHSKIAQGDGTNWEGVGAISREIID</sequence>
<comment type="caution">
    <text evidence="1">The sequence shown here is derived from an EMBL/GenBank/DDBJ whole genome shotgun (WGS) entry which is preliminary data.</text>
</comment>
<organism evidence="1 2">
    <name type="scientific">Gulosibacter bifidus</name>
    <dbReference type="NCBI Taxonomy" id="272239"/>
    <lineage>
        <taxon>Bacteria</taxon>
        <taxon>Bacillati</taxon>
        <taxon>Actinomycetota</taxon>
        <taxon>Actinomycetes</taxon>
        <taxon>Micrococcales</taxon>
        <taxon>Microbacteriaceae</taxon>
        <taxon>Gulosibacter</taxon>
    </lineage>
</organism>
<evidence type="ECO:0000313" key="1">
    <source>
        <dbReference type="EMBL" id="MFD2675536.1"/>
    </source>
</evidence>